<dbReference type="SUPFAM" id="SSF51989">
    <property type="entry name" value="Glycosyl hydrolases family 6, cellulases"/>
    <property type="match status" value="1"/>
</dbReference>
<evidence type="ECO:0000256" key="5">
    <source>
        <dbReference type="ARBA" id="ARBA00022989"/>
    </source>
</evidence>
<keyword evidence="6 8" id="KW-0472">Membrane</keyword>
<feature type="transmembrane region" description="Helical" evidence="8">
    <location>
        <begin position="936"/>
        <end position="957"/>
    </location>
</feature>
<feature type="compositionally biased region" description="Polar residues" evidence="7">
    <location>
        <begin position="290"/>
        <end position="321"/>
    </location>
</feature>
<evidence type="ECO:0000256" key="2">
    <source>
        <dbReference type="ARBA" id="ARBA00022676"/>
    </source>
</evidence>
<feature type="compositionally biased region" description="Polar residues" evidence="7">
    <location>
        <begin position="35"/>
        <end position="46"/>
    </location>
</feature>
<feature type="region of interest" description="Disordered" evidence="7">
    <location>
        <begin position="374"/>
        <end position="417"/>
    </location>
</feature>
<dbReference type="CDD" id="cd06421">
    <property type="entry name" value="CESA_CelA_like"/>
    <property type="match status" value="1"/>
</dbReference>
<dbReference type="Proteomes" id="UP000007875">
    <property type="component" value="Unassembled WGS sequence"/>
</dbReference>
<organism evidence="9 10">
    <name type="scientific">Ciona savignyi</name>
    <name type="common">Pacific transparent sea squirt</name>
    <dbReference type="NCBI Taxonomy" id="51511"/>
    <lineage>
        <taxon>Eukaryota</taxon>
        <taxon>Metazoa</taxon>
        <taxon>Chordata</taxon>
        <taxon>Tunicata</taxon>
        <taxon>Ascidiacea</taxon>
        <taxon>Phlebobranchia</taxon>
        <taxon>Cionidae</taxon>
        <taxon>Ciona</taxon>
    </lineage>
</organism>
<feature type="compositionally biased region" description="Basic and acidic residues" evidence="7">
    <location>
        <begin position="448"/>
        <end position="473"/>
    </location>
</feature>
<feature type="transmembrane region" description="Helical" evidence="8">
    <location>
        <begin position="561"/>
        <end position="580"/>
    </location>
</feature>
<feature type="transmembrane region" description="Helical" evidence="8">
    <location>
        <begin position="1058"/>
        <end position="1085"/>
    </location>
</feature>
<dbReference type="Ensembl" id="ENSCSAVT00000016381.1">
    <property type="protein sequence ID" value="ENSCSAVP00000016200.1"/>
    <property type="gene ID" value="ENSCSAVG00000009525.1"/>
</dbReference>
<dbReference type="GeneTree" id="ENSGT00530000068687"/>
<evidence type="ECO:0000256" key="6">
    <source>
        <dbReference type="ARBA" id="ARBA00023136"/>
    </source>
</evidence>
<evidence type="ECO:0000256" key="7">
    <source>
        <dbReference type="SAM" id="MobiDB-lite"/>
    </source>
</evidence>
<feature type="transmembrane region" description="Helical" evidence="8">
    <location>
        <begin position="906"/>
        <end position="930"/>
    </location>
</feature>
<sequence length="1646" mass="184232">MSRDRRHELPGAYRRSEQPGGRSLPRSSIPPKPSRYTSSSFATSENDFGPDHFNFNDSDTSASRSRVTSTLPSGQGSSGFSRSGSEAPPIPDNKRRTISMGANLQPPRAKRSMGGRHRDRNQTLPPYSVSDSSRRTMSGNDENNRFGSDGSSIYSSADSFDSQDDFDRRFPPRPPKPDKYKSSSSSNFTGQFYPDPMQSADLGRLQSGYSEDTNTTITNGNSRPTNLDELAEYFNKKLEDVQRQADSAMNRMQNGRNRSQRSESTQDSSVFSYPSGPSGGRHTIRPTNRAGISSDASTITPTNSRSYQTMESSQPTESSISAVRDEIESLKSQLSRGLDNMTSRGESQDMDEMADYFSKRLEECQNQVYKAVNQVQGQMGEPKRGFEPRQSRHRQDWENRDDEFYDSSDSGIGPRNLTIRPLTRAHANALENNQPPSVQNQHAPPVLRHREQDRQRNHRDNYRGVQHRDDRHVYPPPLPQDDEESFSIAASEKMHEASAPPVYRDHGDFPQLEPMPDDDNFSLGSDDENDWDDYEDFIDDDTPAPETATPVPPIIFKGNNYVYQCLYITYIISFLAYVFVRIQYTLDSPGLNRIYCIVVAILEIITAPSLILQGMCLWKWVSREPAPADAFMRPKFHTARIMVPTYKEPLEVVAGTVHEIVHMDLPPYFHVHVYVLDDGRRESLENWVLSKRTKRCVYLHYVARTKLPGVPHHAKAGNINHTLHYVFDDAYAEQECVIIFDADFMPRRNYLLRVLPVFSEKRTRPIALVQTPQFFYNVNSDEDVWDHLNVSFFHRIEPSLDRWSAVNCCGTNFTVRADALKDVGYFPVGCLTEDTLLSLRLCTMGWGVAYHHEVLAIGQSPHEITEIFKQRSRWCKGNLQIFLDEFPLMQSGLSISQRVFYSSCGFNYFCASISIPFFQLVPAWAIFFGLWPVSKIGLEFAFAFFIYYLLGNMLLLYPPPGFGIKDMWNGELASTNLWFTYFNGVRRIVGTKLLKGKGELTFKTTKKKTDDEEGNNVGFQKEDVRACYMHFIMFFIMLITIIYAIVKAVTAKNVKFYFYYMYMIGMSWALINMTPYLIVVIYCWYRVRIPGIMVACFRNVQLLLRLVCAALILVQAFTTRNMTENFVCPHEYTGQLGSSPLAMVKTLDVSSKLHVTRNAFWLLGLTDDFYTIQQIKQTACNEDEIPVIVFFMRPSTGLELDAESGHYMPVDRIENWSDYDLKLENYAKQLADVPSLIVMEPSLLMHTFNSQTSHHASGYQLDYAQRVGNAVRMFPKSWIYVDAGNAMYLQWNVNLNHVISVLKKMPSTIRGFSINVGSFVNSTYNEILANEIHCQTGYHYIIDTSRNGGEFSTRSLDDINSCTYDPPRVKNGSMPMWKDGSAVTTLRTAGSNGGATAVTLPPATVVPSVKKRWVLNSPTDMGDSEYYGGDYKYYYSGNIQANLTGDPLNGGKLSTGGEKSSSNASDAGLSYYGNPKALLSQNREEKEPRIQKRWALNHPAVGSAVVEPNNPAAGGTLTAADGGVGAAGGGAGGAAAGGGGAAADNSAAAGTGGTDYYAGGEYTAYDSTSDAAVICFTAEQPGLGLDAYAWVKTPGESDGRMFDAGTYHPCLTDHVIDCSETCSQYVTKVDGAFQRSEACQCSAPAA</sequence>
<keyword evidence="2" id="KW-0328">Glycosyltransferase</keyword>
<feature type="compositionally biased region" description="Polar residues" evidence="7">
    <location>
        <begin position="430"/>
        <end position="442"/>
    </location>
</feature>
<feature type="compositionally biased region" description="Basic and acidic residues" evidence="7">
    <location>
        <begin position="381"/>
        <end position="398"/>
    </location>
</feature>
<evidence type="ECO:0000313" key="9">
    <source>
        <dbReference type="Ensembl" id="ENSCSAVP00000016200.1"/>
    </source>
</evidence>
<dbReference type="SUPFAM" id="SSF53448">
    <property type="entry name" value="Nucleotide-diphospho-sugar transferases"/>
    <property type="match status" value="1"/>
</dbReference>
<feature type="transmembrane region" description="Helical" evidence="8">
    <location>
        <begin position="1027"/>
        <end position="1046"/>
    </location>
</feature>
<keyword evidence="4 8" id="KW-0812">Transmembrane</keyword>
<dbReference type="HOGENOM" id="CLU_003230_0_0_1"/>
<keyword evidence="3" id="KW-0808">Transferase</keyword>
<dbReference type="Pfam" id="PF01341">
    <property type="entry name" value="Glyco_hydro_6"/>
    <property type="match status" value="1"/>
</dbReference>
<feature type="compositionally biased region" description="Basic residues" evidence="7">
    <location>
        <begin position="108"/>
        <end position="119"/>
    </location>
</feature>
<feature type="compositionally biased region" description="Low complexity" evidence="7">
    <location>
        <begin position="73"/>
        <end position="85"/>
    </location>
</feature>
<feature type="region of interest" description="Disordered" evidence="7">
    <location>
        <begin position="430"/>
        <end position="483"/>
    </location>
</feature>
<protein>
    <recommendedName>
        <fullName evidence="11">Cellulose synthase</fullName>
    </recommendedName>
</protein>
<reference evidence="9" key="2">
    <citation type="submission" date="2025-08" db="UniProtKB">
        <authorList>
            <consortium name="Ensembl"/>
        </authorList>
    </citation>
    <scope>IDENTIFICATION</scope>
</reference>
<dbReference type="PANTHER" id="PTHR43867">
    <property type="entry name" value="CELLULOSE SYNTHASE CATALYTIC SUBUNIT A [UDP-FORMING]"/>
    <property type="match status" value="1"/>
</dbReference>
<dbReference type="InterPro" id="IPR029044">
    <property type="entry name" value="Nucleotide-diphossugar_trans"/>
</dbReference>
<keyword evidence="10" id="KW-1185">Reference proteome</keyword>
<feature type="compositionally biased region" description="Basic and acidic residues" evidence="7">
    <location>
        <begin position="1"/>
        <end position="17"/>
    </location>
</feature>
<dbReference type="InterPro" id="IPR016288">
    <property type="entry name" value="Beta_cellobiohydrolase"/>
</dbReference>
<feature type="compositionally biased region" description="Polar residues" evidence="7">
    <location>
        <begin position="55"/>
        <end position="72"/>
    </location>
</feature>
<dbReference type="STRING" id="51511.ENSCSAVP00000016200"/>
<dbReference type="InterPro" id="IPR050321">
    <property type="entry name" value="Glycosyltr_2/OpgH_subfam"/>
</dbReference>
<dbReference type="Gene3D" id="3.90.550.10">
    <property type="entry name" value="Spore Coat Polysaccharide Biosynthesis Protein SpsA, Chain A"/>
    <property type="match status" value="1"/>
</dbReference>
<proteinExistence type="predicted"/>
<feature type="region of interest" description="Disordered" evidence="7">
    <location>
        <begin position="1450"/>
        <end position="1469"/>
    </location>
</feature>
<feature type="compositionally biased region" description="Basic and acidic residues" evidence="7">
    <location>
        <begin position="165"/>
        <end position="181"/>
    </location>
</feature>
<keyword evidence="5 8" id="KW-1133">Transmembrane helix</keyword>
<dbReference type="PANTHER" id="PTHR43867:SF2">
    <property type="entry name" value="CELLULOSE SYNTHASE CATALYTIC SUBUNIT A [UDP-FORMING]"/>
    <property type="match status" value="1"/>
</dbReference>
<feature type="region of interest" description="Disordered" evidence="7">
    <location>
        <begin position="1"/>
        <end position="321"/>
    </location>
</feature>
<name>H2ZF34_CIOSA</name>
<feature type="compositionally biased region" description="Polar residues" evidence="7">
    <location>
        <begin position="207"/>
        <end position="225"/>
    </location>
</feature>
<dbReference type="GO" id="GO:0030245">
    <property type="term" value="P:cellulose catabolic process"/>
    <property type="evidence" value="ECO:0007669"/>
    <property type="project" value="InterPro"/>
</dbReference>
<evidence type="ECO:0000256" key="8">
    <source>
        <dbReference type="SAM" id="Phobius"/>
    </source>
</evidence>
<dbReference type="GO" id="GO:0004553">
    <property type="term" value="F:hydrolase activity, hydrolyzing O-glycosyl compounds"/>
    <property type="evidence" value="ECO:0007669"/>
    <property type="project" value="InterPro"/>
</dbReference>
<evidence type="ECO:0000256" key="3">
    <source>
        <dbReference type="ARBA" id="ARBA00022679"/>
    </source>
</evidence>
<dbReference type="InParanoid" id="H2ZF34"/>
<accession>H2ZF34</accession>
<dbReference type="GO" id="GO:0016757">
    <property type="term" value="F:glycosyltransferase activity"/>
    <property type="evidence" value="ECO:0007669"/>
    <property type="project" value="UniProtKB-KW"/>
</dbReference>
<feature type="compositionally biased region" description="Polar residues" evidence="7">
    <location>
        <begin position="122"/>
        <end position="141"/>
    </location>
</feature>
<dbReference type="eggNOG" id="ENOG502S2M7">
    <property type="taxonomic scope" value="Eukaryota"/>
</dbReference>
<evidence type="ECO:0008006" key="11">
    <source>
        <dbReference type="Google" id="ProtNLM"/>
    </source>
</evidence>
<feature type="transmembrane region" description="Helical" evidence="8">
    <location>
        <begin position="1097"/>
        <end position="1118"/>
    </location>
</feature>
<reference evidence="10" key="1">
    <citation type="submission" date="2003-08" db="EMBL/GenBank/DDBJ databases">
        <authorList>
            <person name="Birren B."/>
            <person name="Nusbaum C."/>
            <person name="Abebe A."/>
            <person name="Abouelleil A."/>
            <person name="Adekoya E."/>
            <person name="Ait-zahra M."/>
            <person name="Allen N."/>
            <person name="Allen T."/>
            <person name="An P."/>
            <person name="Anderson M."/>
            <person name="Anderson S."/>
            <person name="Arachchi H."/>
            <person name="Armbruster J."/>
            <person name="Bachantsang P."/>
            <person name="Baldwin J."/>
            <person name="Barry A."/>
            <person name="Bayul T."/>
            <person name="Blitshsteyn B."/>
            <person name="Bloom T."/>
            <person name="Blye J."/>
            <person name="Boguslavskiy L."/>
            <person name="Borowsky M."/>
            <person name="Boukhgalter B."/>
            <person name="Brunache A."/>
            <person name="Butler J."/>
            <person name="Calixte N."/>
            <person name="Calvo S."/>
            <person name="Camarata J."/>
            <person name="Campo K."/>
            <person name="Chang J."/>
            <person name="Cheshatsang Y."/>
            <person name="Citroen M."/>
            <person name="Collymore A."/>
            <person name="Considine T."/>
            <person name="Cook A."/>
            <person name="Cooke P."/>
            <person name="Corum B."/>
            <person name="Cuomo C."/>
            <person name="David R."/>
            <person name="Dawoe T."/>
            <person name="Degray S."/>
            <person name="Dodge S."/>
            <person name="Dooley K."/>
            <person name="Dorje P."/>
            <person name="Dorjee K."/>
            <person name="Dorris L."/>
            <person name="Duffey N."/>
            <person name="Dupes A."/>
            <person name="Elkins T."/>
            <person name="Engels R."/>
            <person name="Erickson J."/>
            <person name="Farina A."/>
            <person name="Faro S."/>
            <person name="Ferreira P."/>
            <person name="Fischer H."/>
            <person name="Fitzgerald M."/>
            <person name="Foley K."/>
            <person name="Gage D."/>
            <person name="Galagan J."/>
            <person name="Gearin G."/>
            <person name="Gnerre S."/>
            <person name="Gnirke A."/>
            <person name="Goyette A."/>
            <person name="Graham J."/>
            <person name="Grandbois E."/>
            <person name="Gyaltsen K."/>
            <person name="Hafez N."/>
            <person name="Hagopian D."/>
            <person name="Hagos B."/>
            <person name="Hall J."/>
            <person name="Hatcher B."/>
            <person name="Heller A."/>
            <person name="Higgins H."/>
            <person name="Honan T."/>
            <person name="Horn A."/>
            <person name="Houde N."/>
            <person name="Hughes L."/>
            <person name="Hulme W."/>
            <person name="Husby E."/>
            <person name="Iliev I."/>
            <person name="Jaffe D."/>
            <person name="Jones C."/>
            <person name="Kamal M."/>
            <person name="Kamat A."/>
            <person name="Kamvysselis M."/>
            <person name="Karlsson E."/>
            <person name="Kells C."/>
            <person name="Kieu A."/>
            <person name="Kisner P."/>
            <person name="Kodira C."/>
            <person name="Kulbokas E."/>
            <person name="Labutti K."/>
            <person name="Lama D."/>
            <person name="Landers T."/>
            <person name="Leger J."/>
            <person name="Levine S."/>
            <person name="Lewis D."/>
            <person name="Lewis T."/>
            <person name="Lindblad-toh K."/>
            <person name="Liu X."/>
            <person name="Lokyitsang T."/>
            <person name="Lokyitsang Y."/>
            <person name="Lucien O."/>
            <person name="Lui A."/>
            <person name="Ma L.J."/>
            <person name="Mabbitt R."/>
            <person name="Macdonald J."/>
            <person name="Maclean C."/>
            <person name="Major J."/>
            <person name="Manning J."/>
            <person name="Marabella R."/>
            <person name="Maru K."/>
            <person name="Matthews C."/>
            <person name="Mauceli E."/>
            <person name="Mccarthy M."/>
            <person name="Mcdonough S."/>
            <person name="Mcghee T."/>
            <person name="Meldrim J."/>
            <person name="Meneus L."/>
            <person name="Mesirov J."/>
            <person name="Mihalev A."/>
            <person name="Mihova T."/>
            <person name="Mikkelsen T."/>
            <person name="Mlenga V."/>
            <person name="Moru K."/>
            <person name="Mozes J."/>
            <person name="Mulrain L."/>
            <person name="Munson G."/>
            <person name="Naylor J."/>
            <person name="Newes C."/>
            <person name="Nguyen C."/>
            <person name="Nguyen N."/>
            <person name="Nguyen T."/>
            <person name="Nicol R."/>
            <person name="Nielsen C."/>
            <person name="Nizzari M."/>
            <person name="Norbu C."/>
            <person name="Norbu N."/>
            <person name="O'donnell P."/>
            <person name="Okoawo O."/>
            <person name="O'leary S."/>
            <person name="Omotosho B."/>
            <person name="O'neill K."/>
            <person name="Osman S."/>
            <person name="Parker S."/>
            <person name="Perrin D."/>
            <person name="Phunkhang P."/>
            <person name="Piqani B."/>
            <person name="Purcell S."/>
            <person name="Rachupka T."/>
            <person name="Ramasamy U."/>
            <person name="Rameau R."/>
            <person name="Ray V."/>
            <person name="Raymond C."/>
            <person name="Retta R."/>
            <person name="Richardson S."/>
            <person name="Rise C."/>
            <person name="Rodriguez J."/>
            <person name="Rogers J."/>
            <person name="Rogov P."/>
            <person name="Rutman M."/>
            <person name="Schupbach R."/>
            <person name="Seaman C."/>
            <person name="Settipalli S."/>
            <person name="Sharpe T."/>
            <person name="Sheridan J."/>
            <person name="Sherpa N."/>
            <person name="Shi J."/>
            <person name="Smirnov S."/>
            <person name="Smith C."/>
            <person name="Sougnez C."/>
            <person name="Spencer B."/>
            <person name="Stalker J."/>
            <person name="Stange-thomann N."/>
            <person name="Stavropoulos S."/>
            <person name="Stetson K."/>
            <person name="Stone C."/>
            <person name="Stone S."/>
            <person name="Stubbs M."/>
            <person name="Talamas J."/>
            <person name="Tchuinga P."/>
            <person name="Tenzing P."/>
            <person name="Tesfaye S."/>
            <person name="Theodore J."/>
            <person name="Thoulutsang Y."/>
            <person name="Topham K."/>
            <person name="Towey S."/>
            <person name="Tsamla T."/>
            <person name="Tsomo N."/>
            <person name="Vallee D."/>
            <person name="Vassiliev H."/>
            <person name="Venkataraman V."/>
            <person name="Vinson J."/>
            <person name="Vo A."/>
            <person name="Wade C."/>
            <person name="Wang S."/>
            <person name="Wangchuk T."/>
            <person name="Wangdi T."/>
            <person name="Whittaker C."/>
            <person name="Wilkinson J."/>
            <person name="Wu Y."/>
            <person name="Wyman D."/>
            <person name="Yadav S."/>
            <person name="Yang S."/>
            <person name="Yang X."/>
            <person name="Yeager S."/>
            <person name="Yee E."/>
            <person name="Young G."/>
            <person name="Zainoun J."/>
            <person name="Zembeck L."/>
            <person name="Zimmer A."/>
            <person name="Zody M."/>
            <person name="Lander E."/>
        </authorList>
    </citation>
    <scope>NUCLEOTIDE SEQUENCE [LARGE SCALE GENOMIC DNA]</scope>
</reference>
<evidence type="ECO:0000313" key="10">
    <source>
        <dbReference type="Proteomes" id="UP000007875"/>
    </source>
</evidence>
<dbReference type="Gene3D" id="3.20.20.40">
    <property type="entry name" value="1, 4-beta cellobiohydrolase"/>
    <property type="match status" value="2"/>
</dbReference>
<dbReference type="Pfam" id="PF13641">
    <property type="entry name" value="Glyco_tranf_2_3"/>
    <property type="match status" value="1"/>
</dbReference>
<feature type="compositionally biased region" description="Polar residues" evidence="7">
    <location>
        <begin position="244"/>
        <end position="272"/>
    </location>
</feature>
<evidence type="ECO:0000256" key="4">
    <source>
        <dbReference type="ARBA" id="ARBA00022692"/>
    </source>
</evidence>
<comment type="subcellular location">
    <subcellularLocation>
        <location evidence="1">Membrane</location>
        <topology evidence="1">Multi-pass membrane protein</topology>
    </subcellularLocation>
</comment>
<feature type="compositionally biased region" description="Basic and acidic residues" evidence="7">
    <location>
        <begin position="234"/>
        <end position="243"/>
    </location>
</feature>
<evidence type="ECO:0000256" key="1">
    <source>
        <dbReference type="ARBA" id="ARBA00004141"/>
    </source>
</evidence>
<reference evidence="9" key="3">
    <citation type="submission" date="2025-09" db="UniProtKB">
        <authorList>
            <consortium name="Ensembl"/>
        </authorList>
    </citation>
    <scope>IDENTIFICATION</scope>
</reference>
<dbReference type="InterPro" id="IPR036434">
    <property type="entry name" value="Beta_cellobiohydrolase_sf"/>
</dbReference>
<dbReference type="GO" id="GO:0016020">
    <property type="term" value="C:membrane"/>
    <property type="evidence" value="ECO:0007669"/>
    <property type="project" value="UniProtKB-SubCell"/>
</dbReference>
<feature type="compositionally biased region" description="Low complexity" evidence="7">
    <location>
        <begin position="148"/>
        <end position="160"/>
    </location>
</feature>